<dbReference type="AlphaFoldDB" id="G9KDX3"/>
<feature type="region of interest" description="Disordered" evidence="1">
    <location>
        <begin position="1"/>
        <end position="147"/>
    </location>
</feature>
<feature type="compositionally biased region" description="Basic and acidic residues" evidence="1">
    <location>
        <begin position="33"/>
        <end position="43"/>
    </location>
</feature>
<feature type="compositionally biased region" description="Polar residues" evidence="1">
    <location>
        <begin position="44"/>
        <end position="55"/>
    </location>
</feature>
<sequence length="147" mass="15325">TCSSPSPPSLSTFCSHSLSPGPFPSPPGGKPPETNKAEPRETNKTNTPGQTSHRQNFAKAETKKEKLINLNQPAPEPPGAPSRALSHPRTHKRRRAGARDPGAAAARSQGSRKSGRGPHRYGNGSQHVARPPGRGARLAGQPGLAGA</sequence>
<keyword evidence="2" id="KW-0675">Receptor</keyword>
<organism evidence="2">
    <name type="scientific">Mustela putorius furo</name>
    <name type="common">European domestic ferret</name>
    <name type="synonym">Mustela furo</name>
    <dbReference type="NCBI Taxonomy" id="9669"/>
    <lineage>
        <taxon>Eukaryota</taxon>
        <taxon>Metazoa</taxon>
        <taxon>Chordata</taxon>
        <taxon>Craniata</taxon>
        <taxon>Vertebrata</taxon>
        <taxon>Euteleostomi</taxon>
        <taxon>Mammalia</taxon>
        <taxon>Eutheria</taxon>
        <taxon>Laurasiatheria</taxon>
        <taxon>Carnivora</taxon>
        <taxon>Caniformia</taxon>
        <taxon>Musteloidea</taxon>
        <taxon>Mustelidae</taxon>
        <taxon>Mustelinae</taxon>
        <taxon>Mustela</taxon>
    </lineage>
</organism>
<reference evidence="2" key="1">
    <citation type="journal article" date="2013" name="J. Virol.">
        <title>Sequencing, annotation, and characterization of the influenza ferret infectome.</title>
        <authorList>
            <person name="Leon A.J."/>
            <person name="Banner D."/>
            <person name="Xu L."/>
            <person name="Ran L."/>
            <person name="Peng Z."/>
            <person name="Yi K."/>
            <person name="Chen C."/>
            <person name="Xu F."/>
            <person name="Huang J."/>
            <person name="Zhao Z."/>
            <person name="Lin Z."/>
            <person name="Huang S.H."/>
            <person name="Fang Y."/>
            <person name="Kelvin A.A."/>
            <person name="Ross T.M."/>
            <person name="Farooqui A."/>
            <person name="Kelvin D.J."/>
        </authorList>
    </citation>
    <scope>NUCLEOTIDE SEQUENCE</scope>
    <source>
        <tissue evidence="2">Lungs</tissue>
    </source>
</reference>
<evidence type="ECO:0000256" key="1">
    <source>
        <dbReference type="SAM" id="MobiDB-lite"/>
    </source>
</evidence>
<feature type="non-terminal residue" evidence="2">
    <location>
        <position position="1"/>
    </location>
</feature>
<feature type="compositionally biased region" description="Basic residues" evidence="1">
    <location>
        <begin position="86"/>
        <end position="96"/>
    </location>
</feature>
<accession>G9KDX3</accession>
<dbReference type="EMBL" id="JP014500">
    <property type="protein sequence ID" value="AES03098.1"/>
    <property type="molecule type" value="mRNA"/>
</dbReference>
<feature type="non-terminal residue" evidence="2">
    <location>
        <position position="147"/>
    </location>
</feature>
<protein>
    <submittedName>
        <fullName evidence="2">Nuclear receptor subfamily 2, group F, member 2</fullName>
    </submittedName>
</protein>
<feature type="compositionally biased region" description="Pro residues" evidence="1">
    <location>
        <begin position="21"/>
        <end position="30"/>
    </location>
</feature>
<proteinExistence type="evidence at transcript level"/>
<name>G9KDX3_MUSPF</name>
<evidence type="ECO:0000313" key="2">
    <source>
        <dbReference type="EMBL" id="AES03098.1"/>
    </source>
</evidence>